<evidence type="ECO:0000256" key="6">
    <source>
        <dbReference type="RuleBase" id="RU003322"/>
    </source>
</evidence>
<gene>
    <name evidence="8" type="ORF">GCM10009807_08570</name>
</gene>
<keyword evidence="9" id="KW-1185">Reference proteome</keyword>
<reference evidence="8 9" key="1">
    <citation type="journal article" date="2019" name="Int. J. Syst. Evol. Microbiol.">
        <title>The Global Catalogue of Microorganisms (GCM) 10K type strain sequencing project: providing services to taxonomists for standard genome sequencing and annotation.</title>
        <authorList>
            <consortium name="The Broad Institute Genomics Platform"/>
            <consortium name="The Broad Institute Genome Sequencing Center for Infectious Disease"/>
            <person name="Wu L."/>
            <person name="Ma J."/>
        </authorList>
    </citation>
    <scope>NUCLEOTIDE SEQUENCE [LARGE SCALE GENOMIC DNA]</scope>
    <source>
        <strain evidence="8 9">JCM 15575</strain>
    </source>
</reference>
<feature type="compositionally biased region" description="Low complexity" evidence="7">
    <location>
        <begin position="523"/>
        <end position="556"/>
    </location>
</feature>
<evidence type="ECO:0000313" key="8">
    <source>
        <dbReference type="EMBL" id="GAA1666732.1"/>
    </source>
</evidence>
<dbReference type="PRINTS" id="PR00301">
    <property type="entry name" value="HEATSHOCK70"/>
</dbReference>
<evidence type="ECO:0000256" key="3">
    <source>
        <dbReference type="ARBA" id="ARBA00022840"/>
    </source>
</evidence>
<organism evidence="8 9">
    <name type="scientific">Microbacterium lacus</name>
    <dbReference type="NCBI Taxonomy" id="415217"/>
    <lineage>
        <taxon>Bacteria</taxon>
        <taxon>Bacillati</taxon>
        <taxon>Actinomycetota</taxon>
        <taxon>Actinomycetes</taxon>
        <taxon>Micrococcales</taxon>
        <taxon>Microbacteriaceae</taxon>
        <taxon>Microbacterium</taxon>
    </lineage>
</organism>
<dbReference type="InterPro" id="IPR043129">
    <property type="entry name" value="ATPase_NBD"/>
</dbReference>
<dbReference type="EMBL" id="BAAAPK010000001">
    <property type="protein sequence ID" value="GAA1666732.1"/>
    <property type="molecule type" value="Genomic_DNA"/>
</dbReference>
<comment type="caution">
    <text evidence="8">The sequence shown here is derived from an EMBL/GenBank/DDBJ whole genome shotgun (WGS) entry which is preliminary data.</text>
</comment>
<dbReference type="PANTHER" id="PTHR19375">
    <property type="entry name" value="HEAT SHOCK PROTEIN 70KDA"/>
    <property type="match status" value="1"/>
</dbReference>
<evidence type="ECO:0000256" key="4">
    <source>
        <dbReference type="ARBA" id="ARBA00023016"/>
    </source>
</evidence>
<evidence type="ECO:0000256" key="2">
    <source>
        <dbReference type="ARBA" id="ARBA00022741"/>
    </source>
</evidence>
<dbReference type="PROSITE" id="PS01036">
    <property type="entry name" value="HSP70_3"/>
    <property type="match status" value="1"/>
</dbReference>
<feature type="compositionally biased region" description="Low complexity" evidence="7">
    <location>
        <begin position="430"/>
        <end position="452"/>
    </location>
</feature>
<keyword evidence="3 6" id="KW-0067">ATP-binding</keyword>
<dbReference type="Gene3D" id="3.90.640.10">
    <property type="entry name" value="Actin, Chain A, domain 4"/>
    <property type="match status" value="1"/>
</dbReference>
<proteinExistence type="inferred from homology"/>
<dbReference type="Pfam" id="PF00012">
    <property type="entry name" value="HSP70"/>
    <property type="match status" value="1"/>
</dbReference>
<dbReference type="Gene3D" id="3.30.420.40">
    <property type="match status" value="2"/>
</dbReference>
<comment type="similarity">
    <text evidence="1 6">Belongs to the heat shock protein 70 family.</text>
</comment>
<evidence type="ECO:0000256" key="7">
    <source>
        <dbReference type="SAM" id="MobiDB-lite"/>
    </source>
</evidence>
<name>A0ABN2G8C9_9MICO</name>
<feature type="region of interest" description="Disordered" evidence="7">
    <location>
        <begin position="420"/>
        <end position="637"/>
    </location>
</feature>
<feature type="compositionally biased region" description="Low complexity" evidence="7">
    <location>
        <begin position="495"/>
        <end position="511"/>
    </location>
</feature>
<accession>A0ABN2G8C9</accession>
<feature type="compositionally biased region" description="Pro residues" evidence="7">
    <location>
        <begin position="557"/>
        <end position="637"/>
    </location>
</feature>
<keyword evidence="5" id="KW-0143">Chaperone</keyword>
<keyword evidence="4" id="KW-0346">Stress response</keyword>
<protein>
    <submittedName>
        <fullName evidence="8">Hsp70 family protein</fullName>
    </submittedName>
</protein>
<keyword evidence="2 6" id="KW-0547">Nucleotide-binding</keyword>
<dbReference type="InterPro" id="IPR018181">
    <property type="entry name" value="Heat_shock_70_CS"/>
</dbReference>
<evidence type="ECO:0000313" key="9">
    <source>
        <dbReference type="Proteomes" id="UP001500596"/>
    </source>
</evidence>
<dbReference type="SUPFAM" id="SSF53067">
    <property type="entry name" value="Actin-like ATPase domain"/>
    <property type="match status" value="2"/>
</dbReference>
<evidence type="ECO:0000256" key="1">
    <source>
        <dbReference type="ARBA" id="ARBA00007381"/>
    </source>
</evidence>
<dbReference type="InterPro" id="IPR013126">
    <property type="entry name" value="Hsp_70_fam"/>
</dbReference>
<dbReference type="Proteomes" id="UP001500596">
    <property type="component" value="Unassembled WGS sequence"/>
</dbReference>
<dbReference type="RefSeq" id="WP_344051959.1">
    <property type="nucleotide sequence ID" value="NZ_BAAAPK010000001.1"/>
</dbReference>
<sequence length="637" mass="64913">MAADGSIVAAPFTLGRRSDSAATVVFVGDDGELSFGDAAERRGVTQPERLIREFKRSVGDDVPITVGDRALRAEHLYAQTAADIVRQVAEREGAEPEGVALTHPTEWGAHRLELIRSALAAVGVTAVELISEPEAAARHYEAARPLEMGQTLAVYDLGGGTFDTVLLRKEIDGTFDIVGEPTGIEDLGGADFDDAVLRHVISASGIDVATLAMDEPDTRLALSQLRRECVDAKEALSFDSDASIPVLVPPQRTSVRLTRSEFEAMILPSVDRTIDAVDDALESAGLEPEQLDSILLIGGSSRIPQVAQRLSERFDRPIAVDADPKAAIALGAARTALVRAEDRRVLGTPGALALIADGPSDALALLPDAPTGEAVALDPPFPVSAESSSFARKSSPILLAGAAVTIAAAIVFASTLSAGSRSPELTGFDSGTPSPTPSSSSAPATDPVAAPPLETVAETQPVADQGGSRGGGSGPSNPRRQATQRAVQQSEKQIAAASPTAKPTTPASQAQTGGGSGSGSGTPTGTTPNGNTTPSPSPTGGSSDPTTANPDPTTDPTTPPADPTADPTTPPADPTDPPADPTDPPADPTDPPADPTTPPADPSTPPADPTTPPAEPDPTTPPADPAPDPSPSPTDPV</sequence>
<feature type="compositionally biased region" description="Gly residues" evidence="7">
    <location>
        <begin position="512"/>
        <end position="522"/>
    </location>
</feature>
<evidence type="ECO:0000256" key="5">
    <source>
        <dbReference type="ARBA" id="ARBA00023186"/>
    </source>
</evidence>
<feature type="compositionally biased region" description="Polar residues" evidence="7">
    <location>
        <begin position="481"/>
        <end position="492"/>
    </location>
</feature>